<evidence type="ECO:0000313" key="25">
    <source>
        <dbReference type="Proteomes" id="UP001150569"/>
    </source>
</evidence>
<dbReference type="GO" id="GO:0000287">
    <property type="term" value="F:magnesium ion binding"/>
    <property type="evidence" value="ECO:0007669"/>
    <property type="project" value="UniProtKB-UniRule"/>
</dbReference>
<protein>
    <recommendedName>
        <fullName evidence="19">Phospholipid-transporting ATPase</fullName>
        <ecNumber evidence="19">7.6.2.1</ecNumber>
    </recommendedName>
</protein>
<evidence type="ECO:0000256" key="3">
    <source>
        <dbReference type="ARBA" id="ARBA00008109"/>
    </source>
</evidence>
<feature type="binding site" evidence="17">
    <location>
        <position position="962"/>
    </location>
    <ligand>
        <name>ATP</name>
        <dbReference type="ChEBI" id="CHEBI:30616"/>
    </ligand>
</feature>
<dbReference type="Gene3D" id="2.70.150.10">
    <property type="entry name" value="Calcium-transporting ATPase, cytoplasmic transduction domain A"/>
    <property type="match status" value="1"/>
</dbReference>
<dbReference type="SFLD" id="SFLDS00003">
    <property type="entry name" value="Haloacid_Dehalogenase"/>
    <property type="match status" value="1"/>
</dbReference>
<organism evidence="24 25">
    <name type="scientific">Tieghemiomyces parasiticus</name>
    <dbReference type="NCBI Taxonomy" id="78921"/>
    <lineage>
        <taxon>Eukaryota</taxon>
        <taxon>Fungi</taxon>
        <taxon>Fungi incertae sedis</taxon>
        <taxon>Zoopagomycota</taxon>
        <taxon>Kickxellomycotina</taxon>
        <taxon>Dimargaritomycetes</taxon>
        <taxon>Dimargaritales</taxon>
        <taxon>Dimargaritaceae</taxon>
        <taxon>Tieghemiomyces</taxon>
    </lineage>
</organism>
<evidence type="ECO:0000256" key="2">
    <source>
        <dbReference type="ARBA" id="ARBA00004337"/>
    </source>
</evidence>
<dbReference type="OrthoDB" id="377733at2759"/>
<keyword evidence="12" id="KW-0445">Lipid transport</keyword>
<dbReference type="NCBIfam" id="TIGR01652">
    <property type="entry name" value="ATPase-Plipid"/>
    <property type="match status" value="1"/>
</dbReference>
<gene>
    <name evidence="24" type="primary">NEO1_2</name>
    <name evidence="24" type="ORF">IWQ60_010496</name>
</gene>
<comment type="subcellular location">
    <subcellularLocation>
        <location evidence="2">Endosome membrane</location>
        <topology evidence="2">Multi-pass membrane protein</topology>
    </subcellularLocation>
    <subcellularLocation>
        <location evidence="19">Membrane</location>
        <topology evidence="19">Multi-pass membrane protein</topology>
    </subcellularLocation>
</comment>
<reference evidence="24" key="1">
    <citation type="submission" date="2022-07" db="EMBL/GenBank/DDBJ databases">
        <title>Phylogenomic reconstructions and comparative analyses of Kickxellomycotina fungi.</title>
        <authorList>
            <person name="Reynolds N.K."/>
            <person name="Stajich J.E."/>
            <person name="Barry K."/>
            <person name="Grigoriev I.V."/>
            <person name="Crous P."/>
            <person name="Smith M.E."/>
        </authorList>
    </citation>
    <scope>NUCLEOTIDE SEQUENCE</scope>
    <source>
        <strain evidence="24">RSA 861</strain>
    </source>
</reference>
<comment type="cofactor">
    <cofactor evidence="1 18">
        <name>Mg(2+)</name>
        <dbReference type="ChEBI" id="CHEBI:18420"/>
    </cofactor>
</comment>
<dbReference type="Gene3D" id="3.40.1110.10">
    <property type="entry name" value="Calcium-transporting ATPase, cytoplasmic domain N"/>
    <property type="match status" value="1"/>
</dbReference>
<feature type="transmembrane region" description="Helical" evidence="19">
    <location>
        <begin position="1127"/>
        <end position="1147"/>
    </location>
</feature>
<feature type="domain" description="P-type ATPase C-terminal" evidence="23">
    <location>
        <begin position="1015"/>
        <end position="1242"/>
    </location>
</feature>
<evidence type="ECO:0000256" key="16">
    <source>
        <dbReference type="PIRSR" id="PIRSR606539-1"/>
    </source>
</evidence>
<feature type="region of interest" description="Disordered" evidence="20">
    <location>
        <begin position="1"/>
        <end position="97"/>
    </location>
</feature>
<dbReference type="PRINTS" id="PR00119">
    <property type="entry name" value="CATATPASE"/>
</dbReference>
<comment type="catalytic activity">
    <reaction evidence="15">
        <text>a 1,2-diacyl-sn-glycero-3-phosphoethanolamine(out) + ATP + H2O = a 1,2-diacyl-sn-glycero-3-phosphoethanolamine(in) + ADP + phosphate + H(+)</text>
        <dbReference type="Rhea" id="RHEA:66132"/>
        <dbReference type="ChEBI" id="CHEBI:15377"/>
        <dbReference type="ChEBI" id="CHEBI:15378"/>
        <dbReference type="ChEBI" id="CHEBI:30616"/>
        <dbReference type="ChEBI" id="CHEBI:43474"/>
        <dbReference type="ChEBI" id="CHEBI:64612"/>
        <dbReference type="ChEBI" id="CHEBI:456216"/>
    </reaction>
    <physiologicalReaction direction="left-to-right" evidence="15">
        <dbReference type="Rhea" id="RHEA:66133"/>
    </physiologicalReaction>
</comment>
<dbReference type="EC" id="7.6.2.1" evidence="19"/>
<dbReference type="GO" id="GO:0006897">
    <property type="term" value="P:endocytosis"/>
    <property type="evidence" value="ECO:0007669"/>
    <property type="project" value="TreeGrafter"/>
</dbReference>
<dbReference type="InterPro" id="IPR006539">
    <property type="entry name" value="P-type_ATPase_IV"/>
</dbReference>
<feature type="compositionally biased region" description="Basic and acidic residues" evidence="20">
    <location>
        <begin position="30"/>
        <end position="39"/>
    </location>
</feature>
<keyword evidence="13 19" id="KW-0472">Membrane</keyword>
<feature type="binding site" evidence="17">
    <location>
        <position position="799"/>
    </location>
    <ligand>
        <name>ATP</name>
        <dbReference type="ChEBI" id="CHEBI:30616"/>
    </ligand>
</feature>
<feature type="binding site" evidence="17">
    <location>
        <position position="746"/>
    </location>
    <ligand>
        <name>ATP</name>
        <dbReference type="ChEBI" id="CHEBI:30616"/>
    </ligand>
</feature>
<feature type="binding site" evidence="17">
    <location>
        <position position="770"/>
    </location>
    <ligand>
        <name>ATP</name>
        <dbReference type="ChEBI" id="CHEBI:30616"/>
    </ligand>
</feature>
<dbReference type="GO" id="GO:0010008">
    <property type="term" value="C:endosome membrane"/>
    <property type="evidence" value="ECO:0007669"/>
    <property type="project" value="UniProtKB-SubCell"/>
</dbReference>
<evidence type="ECO:0000256" key="14">
    <source>
        <dbReference type="ARBA" id="ARBA00034036"/>
    </source>
</evidence>
<dbReference type="Pfam" id="PF16212">
    <property type="entry name" value="PhoLip_ATPase_C"/>
    <property type="match status" value="1"/>
</dbReference>
<dbReference type="InterPro" id="IPR018303">
    <property type="entry name" value="ATPase_P-typ_P_site"/>
</dbReference>
<feature type="binding site" evidence="17">
    <location>
        <position position="532"/>
    </location>
    <ligand>
        <name>ATP</name>
        <dbReference type="ChEBI" id="CHEBI:30616"/>
    </ligand>
</feature>
<evidence type="ECO:0000313" key="24">
    <source>
        <dbReference type="EMBL" id="KAJ1910742.1"/>
    </source>
</evidence>
<feature type="binding site" evidence="17">
    <location>
        <position position="968"/>
    </location>
    <ligand>
        <name>ATP</name>
        <dbReference type="ChEBI" id="CHEBI:30616"/>
    </ligand>
</feature>
<dbReference type="GO" id="GO:0005802">
    <property type="term" value="C:trans-Golgi network"/>
    <property type="evidence" value="ECO:0007669"/>
    <property type="project" value="TreeGrafter"/>
</dbReference>
<feature type="compositionally biased region" description="Acidic residues" evidence="20">
    <location>
        <begin position="112"/>
        <end position="124"/>
    </location>
</feature>
<dbReference type="InterPro" id="IPR023299">
    <property type="entry name" value="ATPase_P-typ_cyto_dom_N"/>
</dbReference>
<keyword evidence="11 19" id="KW-1133">Transmembrane helix</keyword>
<keyword evidence="7 17" id="KW-0547">Nucleotide-binding</keyword>
<evidence type="ECO:0000256" key="19">
    <source>
        <dbReference type="RuleBase" id="RU362033"/>
    </source>
</evidence>
<evidence type="ECO:0000259" key="21">
    <source>
        <dbReference type="Pfam" id="PF00122"/>
    </source>
</evidence>
<evidence type="ECO:0000256" key="15">
    <source>
        <dbReference type="ARBA" id="ARBA00049128"/>
    </source>
</evidence>
<feature type="binding site" evidence="17">
    <location>
        <position position="882"/>
    </location>
    <ligand>
        <name>ATP</name>
        <dbReference type="ChEBI" id="CHEBI:30616"/>
    </ligand>
</feature>
<feature type="compositionally biased region" description="Polar residues" evidence="20">
    <location>
        <begin position="8"/>
        <end position="22"/>
    </location>
</feature>
<dbReference type="InterPro" id="IPR044492">
    <property type="entry name" value="P_typ_ATPase_HD_dom"/>
</dbReference>
<feature type="transmembrane region" description="Helical" evidence="19">
    <location>
        <begin position="470"/>
        <end position="492"/>
    </location>
</feature>
<dbReference type="FunFam" id="3.40.1110.10:FF:000067">
    <property type="entry name" value="Phospholipid-transporting ATPase"/>
    <property type="match status" value="1"/>
</dbReference>
<keyword evidence="10 19" id="KW-1278">Translocase</keyword>
<dbReference type="GO" id="GO:0016887">
    <property type="term" value="F:ATP hydrolysis activity"/>
    <property type="evidence" value="ECO:0007669"/>
    <property type="project" value="InterPro"/>
</dbReference>
<dbReference type="SFLD" id="SFLDF00027">
    <property type="entry name" value="p-type_atpase"/>
    <property type="match status" value="1"/>
</dbReference>
<feature type="binding site" evidence="17">
    <location>
        <position position="880"/>
    </location>
    <ligand>
        <name>ATP</name>
        <dbReference type="ChEBI" id="CHEBI:30616"/>
    </ligand>
</feature>
<comment type="similarity">
    <text evidence="3 19">Belongs to the cation transport ATPase (P-type) (TC 3.A.3) family. Type IV subfamily.</text>
</comment>
<dbReference type="InterPro" id="IPR032631">
    <property type="entry name" value="P-type_ATPase_N"/>
</dbReference>
<feature type="transmembrane region" description="Helical" evidence="19">
    <location>
        <begin position="447"/>
        <end position="464"/>
    </location>
</feature>
<name>A0A9W7ZQD2_9FUNG</name>
<evidence type="ECO:0000256" key="18">
    <source>
        <dbReference type="PIRSR" id="PIRSR606539-3"/>
    </source>
</evidence>
<accession>A0A9W7ZQD2</accession>
<dbReference type="InterPro" id="IPR023214">
    <property type="entry name" value="HAD_sf"/>
</dbReference>
<dbReference type="AlphaFoldDB" id="A0A9W7ZQD2"/>
<keyword evidence="8 17" id="KW-0067">ATP-binding</keyword>
<dbReference type="PANTHER" id="PTHR24092">
    <property type="entry name" value="PROBABLE PHOSPHOLIPID-TRANSPORTING ATPASE"/>
    <property type="match status" value="1"/>
</dbReference>
<dbReference type="Gene3D" id="3.40.50.1000">
    <property type="entry name" value="HAD superfamily/HAD-like"/>
    <property type="match status" value="1"/>
</dbReference>
<feature type="transmembrane region" description="Helical" evidence="19">
    <location>
        <begin position="1182"/>
        <end position="1201"/>
    </location>
</feature>
<evidence type="ECO:0000256" key="4">
    <source>
        <dbReference type="ARBA" id="ARBA00022448"/>
    </source>
</evidence>
<feature type="transmembrane region" description="Helical" evidence="19">
    <location>
        <begin position="1075"/>
        <end position="1097"/>
    </location>
</feature>
<feature type="compositionally biased region" description="Acidic residues" evidence="20">
    <location>
        <begin position="42"/>
        <end position="52"/>
    </location>
</feature>
<evidence type="ECO:0000256" key="17">
    <source>
        <dbReference type="PIRSR" id="PIRSR606539-2"/>
    </source>
</evidence>
<dbReference type="SUPFAM" id="SSF56784">
    <property type="entry name" value="HAD-like"/>
    <property type="match status" value="1"/>
</dbReference>
<dbReference type="InterPro" id="IPR008250">
    <property type="entry name" value="ATPase_P-typ_transduc_dom_A_sf"/>
</dbReference>
<dbReference type="SUPFAM" id="SSF81660">
    <property type="entry name" value="Metal cation-transporting ATPase, ATP-binding domain N"/>
    <property type="match status" value="1"/>
</dbReference>
<evidence type="ECO:0000256" key="20">
    <source>
        <dbReference type="SAM" id="MobiDB-lite"/>
    </source>
</evidence>
<feature type="binding site" evidence="17">
    <location>
        <position position="672"/>
    </location>
    <ligand>
        <name>ATP</name>
        <dbReference type="ChEBI" id="CHEBI:30616"/>
    </ligand>
</feature>
<dbReference type="InterPro" id="IPR032630">
    <property type="entry name" value="P_typ_ATPase_c"/>
</dbReference>
<dbReference type="InterPro" id="IPR023298">
    <property type="entry name" value="ATPase_P-typ_TM_dom_sf"/>
</dbReference>
<feature type="region of interest" description="Disordered" evidence="20">
    <location>
        <begin position="110"/>
        <end position="166"/>
    </location>
</feature>
<feature type="transmembrane region" description="Helical" evidence="19">
    <location>
        <begin position="1207"/>
        <end position="1233"/>
    </location>
</feature>
<keyword evidence="9 18" id="KW-0460">Magnesium</keyword>
<evidence type="ECO:0000256" key="5">
    <source>
        <dbReference type="ARBA" id="ARBA00022692"/>
    </source>
</evidence>
<feature type="binding site" evidence="17">
    <location>
        <position position="534"/>
    </location>
    <ligand>
        <name>ATP</name>
        <dbReference type="ChEBI" id="CHEBI:30616"/>
    </ligand>
</feature>
<feature type="transmembrane region" description="Helical" evidence="19">
    <location>
        <begin position="240"/>
        <end position="259"/>
    </location>
</feature>
<evidence type="ECO:0000256" key="11">
    <source>
        <dbReference type="ARBA" id="ARBA00022989"/>
    </source>
</evidence>
<dbReference type="Pfam" id="PF00122">
    <property type="entry name" value="E1-E2_ATPase"/>
    <property type="match status" value="1"/>
</dbReference>
<dbReference type="InterPro" id="IPR001757">
    <property type="entry name" value="P_typ_ATPase"/>
</dbReference>
<dbReference type="Pfam" id="PF13246">
    <property type="entry name" value="Cation_ATPase"/>
    <property type="match status" value="1"/>
</dbReference>
<keyword evidence="5 19" id="KW-0812">Transmembrane</keyword>
<keyword evidence="6 18" id="KW-0479">Metal-binding</keyword>
<sequence>MPKPTPPGQRQRQRNPAATSSALAPGLPERLSRHSRDQYDLANDDTGGDSDSNDAIPLRTMAARRAKSKNSDSEDPRDPYAARGRAAAGGGSRKRGAISLGRHRSYVALAGDDMDNDDNDDDNDLPGLRVGENSGNRELRDGQARNRLSPASHRGSDTYIDIPDPTPAAPDQVTGGATRSVVFGPHAPPPRRRFAVNAIRNNKYNPFTFFPLVLYEQFKFFFNLYFLLVALSQFVPALRIGYLVTYVGPLCFVLMITIGKEGYDDWTRRKRDEQANAQRYEVIQPDGPPQFTPSAKLKVGDLIMLHKNDRVPADCVLLKTTETSGACFIRTDQLDGETDWKLRVAVASCQKLPDPQAFANVAGTAEVEAPHEDIYSFLGTLQLDGVDSAVEPLSVDNTLWTNTVLASGTAVGLVVFTGKDTRAVMNTNFPTTKVGLLDLELNRISKVLCLFTALLSLAMIAMTGFQGPFYVYFCRFLILFSSIIPISLRVNLDMGKTYYARQIQRDARIPGTVVRTSTIPEELGRLEYFLSDKTGTLTQNDMELRKLHMGTMSYGLDTMDEVTKCLATYYEGVRQRTLAAATEGRHDGPDSLLPDFDGARPAATATTTTATMRPLATAAATEFTGRRDISARVGEIVQALALCHNVTPTSDDDDGAGEPGGVVTYQASSPDEIAIVNWTESVGLVLVRRDREAIRLRVTAPDLVEGSSYADYSVASSSRRSSINAASDTGSRAFHLDFDILYVFPFTSESKRMGIVVRERATGEVTFYQKGADTVMARIIQYNDWLDEECGNMAREGLRTLVIAKKRLSEQTFAQFDARYQAAGANIHGRQAALDRVVAEFLEHDLELLGLTGVEDKLQEDVKGTLELLRNAGLKVWMLTGDKVETATCIAVSSKLVARNQPIHQVARLTSAAQLPSELDTLRMLPDCCLVIDGQSLQLALDHWVDEFIELAMTLPAVVCCRCSPTQKAAVARLIKERSGKRVCAIGDGGNDVSMILAADVGIGIEGKEGKQASLAADFSITQFSHVARLLLWHGRNSYKRSAKLSQFVIHRGLIISVMQAVFSAIFYYAPIALYQGALMVGYSTVYTMAPVFSLVLDRDVTADTAMFYPELYKELTKGRSLSFKTFFWWLLISVYQAGTIMMLAIWLFDTEFIHIVSISFTALIFNELLMVAFEINTWHRYMIYSEVGSLLIYLLSIYFLKSDFDLVFMLTWNFAWKLAVIILASTFSLYVVKLIKRHYAPPSYAKLV</sequence>
<feature type="binding site" evidence="18">
    <location>
        <position position="988"/>
    </location>
    <ligand>
        <name>Mg(2+)</name>
        <dbReference type="ChEBI" id="CHEBI:18420"/>
    </ligand>
</feature>
<feature type="transmembrane region" description="Helical" evidence="19">
    <location>
        <begin position="1049"/>
        <end position="1069"/>
    </location>
</feature>
<feature type="domain" description="P-type ATPase A" evidence="21">
    <location>
        <begin position="285"/>
        <end position="422"/>
    </location>
</feature>
<dbReference type="GO" id="GO:0140326">
    <property type="term" value="F:ATPase-coupled intramembrane lipid transporter activity"/>
    <property type="evidence" value="ECO:0007669"/>
    <property type="project" value="UniProtKB-EC"/>
</dbReference>
<evidence type="ECO:0000256" key="13">
    <source>
        <dbReference type="ARBA" id="ARBA00023136"/>
    </source>
</evidence>
<dbReference type="Proteomes" id="UP001150569">
    <property type="component" value="Unassembled WGS sequence"/>
</dbReference>
<feature type="transmembrane region" description="Helical" evidence="19">
    <location>
        <begin position="1153"/>
        <end position="1170"/>
    </location>
</feature>
<feature type="binding site" evidence="17">
    <location>
        <position position="881"/>
    </location>
    <ligand>
        <name>ATP</name>
        <dbReference type="ChEBI" id="CHEBI:30616"/>
    </ligand>
</feature>
<proteinExistence type="inferred from homology"/>
<dbReference type="Pfam" id="PF16209">
    <property type="entry name" value="PhoLip_ATPase_N"/>
    <property type="match status" value="1"/>
</dbReference>
<evidence type="ECO:0000256" key="6">
    <source>
        <dbReference type="ARBA" id="ARBA00022723"/>
    </source>
</evidence>
<keyword evidence="25" id="KW-1185">Reference proteome</keyword>
<feature type="active site" description="4-aspartylphosphate intermediate" evidence="16">
    <location>
        <position position="532"/>
    </location>
</feature>
<feature type="binding site" evidence="18">
    <location>
        <position position="532"/>
    </location>
    <ligand>
        <name>Mg(2+)</name>
        <dbReference type="ChEBI" id="CHEBI:18420"/>
    </ligand>
</feature>
<dbReference type="FunFam" id="3.40.50.1000:FF:000009">
    <property type="entry name" value="Phospholipid-transporting ATPase"/>
    <property type="match status" value="1"/>
</dbReference>
<dbReference type="SUPFAM" id="SSF81653">
    <property type="entry name" value="Calcium ATPase, transduction domain A"/>
    <property type="match status" value="1"/>
</dbReference>
<evidence type="ECO:0000259" key="22">
    <source>
        <dbReference type="Pfam" id="PF16209"/>
    </source>
</evidence>
<evidence type="ECO:0000256" key="1">
    <source>
        <dbReference type="ARBA" id="ARBA00001946"/>
    </source>
</evidence>
<dbReference type="InterPro" id="IPR059000">
    <property type="entry name" value="ATPase_P-type_domA"/>
</dbReference>
<feature type="binding site" evidence="18">
    <location>
        <position position="992"/>
    </location>
    <ligand>
        <name>Mg(2+)</name>
        <dbReference type="ChEBI" id="CHEBI:18420"/>
    </ligand>
</feature>
<feature type="domain" description="P-type ATPase N-terminal" evidence="22">
    <location>
        <begin position="191"/>
        <end position="246"/>
    </location>
</feature>
<comment type="catalytic activity">
    <reaction evidence="14 19">
        <text>ATP + H2O + phospholipidSide 1 = ADP + phosphate + phospholipidSide 2.</text>
        <dbReference type="EC" id="7.6.2.1"/>
    </reaction>
</comment>
<feature type="compositionally biased region" description="Basic and acidic residues" evidence="20">
    <location>
        <begin position="69"/>
        <end position="80"/>
    </location>
</feature>
<dbReference type="PROSITE" id="PS00154">
    <property type="entry name" value="ATPASE_E1_E2"/>
    <property type="match status" value="1"/>
</dbReference>
<feature type="compositionally biased region" description="Basic and acidic residues" evidence="20">
    <location>
        <begin position="135"/>
        <end position="144"/>
    </location>
</feature>
<evidence type="ECO:0000256" key="7">
    <source>
        <dbReference type="ARBA" id="ARBA00022741"/>
    </source>
</evidence>
<dbReference type="EMBL" id="JANBPT010001011">
    <property type="protein sequence ID" value="KAJ1910742.1"/>
    <property type="molecule type" value="Genomic_DNA"/>
</dbReference>
<dbReference type="PANTHER" id="PTHR24092:SF5">
    <property type="entry name" value="PHOSPHOLIPID-TRANSPORTING ATPASE"/>
    <property type="match status" value="1"/>
</dbReference>
<dbReference type="GO" id="GO:0005886">
    <property type="term" value="C:plasma membrane"/>
    <property type="evidence" value="ECO:0007669"/>
    <property type="project" value="TreeGrafter"/>
</dbReference>
<feature type="binding site" evidence="17">
    <location>
        <position position="991"/>
    </location>
    <ligand>
        <name>ATP</name>
        <dbReference type="ChEBI" id="CHEBI:30616"/>
    </ligand>
</feature>
<evidence type="ECO:0000256" key="10">
    <source>
        <dbReference type="ARBA" id="ARBA00022967"/>
    </source>
</evidence>
<feature type="transmembrane region" description="Helical" evidence="19">
    <location>
        <begin position="207"/>
        <end position="228"/>
    </location>
</feature>
<feature type="binding site" evidence="17">
    <location>
        <position position="533"/>
    </location>
    <ligand>
        <name>ATP</name>
        <dbReference type="ChEBI" id="CHEBI:30616"/>
    </ligand>
</feature>
<evidence type="ECO:0000259" key="23">
    <source>
        <dbReference type="Pfam" id="PF16212"/>
    </source>
</evidence>
<evidence type="ECO:0000256" key="12">
    <source>
        <dbReference type="ARBA" id="ARBA00023055"/>
    </source>
</evidence>
<dbReference type="SUPFAM" id="SSF81665">
    <property type="entry name" value="Calcium ATPase, transmembrane domain M"/>
    <property type="match status" value="1"/>
</dbReference>
<evidence type="ECO:0000256" key="8">
    <source>
        <dbReference type="ARBA" id="ARBA00022840"/>
    </source>
</evidence>
<dbReference type="GO" id="GO:0045332">
    <property type="term" value="P:phospholipid translocation"/>
    <property type="evidence" value="ECO:0007669"/>
    <property type="project" value="TreeGrafter"/>
</dbReference>
<dbReference type="SFLD" id="SFLDG00002">
    <property type="entry name" value="C1.7:_P-type_atpase_like"/>
    <property type="match status" value="1"/>
</dbReference>
<dbReference type="GO" id="GO:0005524">
    <property type="term" value="F:ATP binding"/>
    <property type="evidence" value="ECO:0007669"/>
    <property type="project" value="UniProtKB-UniRule"/>
</dbReference>
<keyword evidence="4" id="KW-0813">Transport</keyword>
<feature type="binding site" evidence="17">
    <location>
        <position position="992"/>
    </location>
    <ligand>
        <name>ATP</name>
        <dbReference type="ChEBI" id="CHEBI:30616"/>
    </ligand>
</feature>
<dbReference type="InterPro" id="IPR036412">
    <property type="entry name" value="HAD-like_sf"/>
</dbReference>
<dbReference type="GO" id="GO:0006890">
    <property type="term" value="P:retrograde vesicle-mediated transport, Golgi to endoplasmic reticulum"/>
    <property type="evidence" value="ECO:0007669"/>
    <property type="project" value="TreeGrafter"/>
</dbReference>
<comment type="caution">
    <text evidence="24">The sequence shown here is derived from an EMBL/GenBank/DDBJ whole genome shotgun (WGS) entry which is preliminary data.</text>
</comment>
<dbReference type="NCBIfam" id="TIGR01494">
    <property type="entry name" value="ATPase_P-type"/>
    <property type="match status" value="3"/>
</dbReference>
<evidence type="ECO:0000256" key="9">
    <source>
        <dbReference type="ARBA" id="ARBA00022842"/>
    </source>
</evidence>
<feature type="binding site" evidence="18">
    <location>
        <position position="534"/>
    </location>
    <ligand>
        <name>Mg(2+)</name>
        <dbReference type="ChEBI" id="CHEBI:18420"/>
    </ligand>
</feature>